<dbReference type="STRING" id="4577.A0A1D6N437"/>
<dbReference type="SUPFAM" id="SSF101936">
    <property type="entry name" value="DNA-binding pseudobarrel domain"/>
    <property type="match status" value="2"/>
</dbReference>
<dbReference type="CDD" id="cd10017">
    <property type="entry name" value="B3_DNA"/>
    <property type="match status" value="2"/>
</dbReference>
<keyword evidence="2" id="KW-0805">Transcription regulation</keyword>
<dbReference type="GO" id="GO:0003677">
    <property type="term" value="F:DNA binding"/>
    <property type="evidence" value="ECO:0007669"/>
    <property type="project" value="UniProtKB-KW"/>
</dbReference>
<feature type="domain" description="TF-B3" evidence="7">
    <location>
        <begin position="91"/>
        <end position="184"/>
    </location>
</feature>
<feature type="compositionally biased region" description="Low complexity" evidence="6">
    <location>
        <begin position="571"/>
        <end position="583"/>
    </location>
</feature>
<dbReference type="Gene3D" id="2.40.330.10">
    <property type="entry name" value="DNA-binding pseudobarrel domain"/>
    <property type="match status" value="2"/>
</dbReference>
<feature type="region of interest" description="Disordered" evidence="6">
    <location>
        <begin position="192"/>
        <end position="303"/>
    </location>
</feature>
<dbReference type="FunCoup" id="A0A1D6N437">
    <property type="interactions" value="3"/>
</dbReference>
<dbReference type="PANTHER" id="PTHR31674">
    <property type="entry name" value="B3 DOMAIN-CONTAINING PROTEIN REM-LIKE 3-RELATED"/>
    <property type="match status" value="1"/>
</dbReference>
<organism evidence="8">
    <name type="scientific">Zea mays</name>
    <name type="common">Maize</name>
    <dbReference type="NCBI Taxonomy" id="4577"/>
    <lineage>
        <taxon>Eukaryota</taxon>
        <taxon>Viridiplantae</taxon>
        <taxon>Streptophyta</taxon>
        <taxon>Embryophyta</taxon>
        <taxon>Tracheophyta</taxon>
        <taxon>Spermatophyta</taxon>
        <taxon>Magnoliopsida</taxon>
        <taxon>Liliopsida</taxon>
        <taxon>Poales</taxon>
        <taxon>Poaceae</taxon>
        <taxon>PACMAD clade</taxon>
        <taxon>Panicoideae</taxon>
        <taxon>Andropogonodae</taxon>
        <taxon>Andropogoneae</taxon>
        <taxon>Tripsacinae</taxon>
        <taxon>Zea</taxon>
    </lineage>
</organism>
<feature type="compositionally biased region" description="Basic residues" evidence="6">
    <location>
        <begin position="197"/>
        <end position="208"/>
    </location>
</feature>
<dbReference type="InterPro" id="IPR039218">
    <property type="entry name" value="REM_fam"/>
</dbReference>
<dbReference type="ExpressionAtlas" id="A0A1D6N437">
    <property type="expression patterns" value="baseline and differential"/>
</dbReference>
<dbReference type="InterPro" id="IPR003340">
    <property type="entry name" value="B3_DNA-bd"/>
</dbReference>
<feature type="region of interest" description="Disordered" evidence="6">
    <location>
        <begin position="465"/>
        <end position="498"/>
    </location>
</feature>
<dbReference type="OMA" id="CEFELCS"/>
<comment type="subcellular location">
    <subcellularLocation>
        <location evidence="1">Nucleus</location>
    </subcellularLocation>
</comment>
<dbReference type="KEGG" id="zma:103650873"/>
<reference evidence="8" key="1">
    <citation type="submission" date="2015-12" db="EMBL/GenBank/DDBJ databases">
        <title>Update maize B73 reference genome by single molecule sequencing technologies.</title>
        <authorList>
            <consortium name="Maize Genome Sequencing Project"/>
            <person name="Ware D."/>
        </authorList>
    </citation>
    <scope>NUCLEOTIDE SEQUENCE [LARGE SCALE GENOMIC DNA]</scope>
    <source>
        <tissue evidence="8">Seedling</tissue>
    </source>
</reference>
<protein>
    <submittedName>
        <fullName evidence="8">B3 domain-containing protein</fullName>
    </submittedName>
</protein>
<gene>
    <name evidence="8" type="ORF">ZEAMMB73_Zm00001d042460</name>
</gene>
<dbReference type="InParanoid" id="A0A1D6N437"/>
<dbReference type="PROSITE" id="PS50863">
    <property type="entry name" value="B3"/>
    <property type="match status" value="2"/>
</dbReference>
<evidence type="ECO:0000259" key="7">
    <source>
        <dbReference type="PROSITE" id="PS50863"/>
    </source>
</evidence>
<dbReference type="PaxDb" id="4577-GRMZM2G177244_P01"/>
<accession>A0A1D6N437</accession>
<feature type="region of interest" description="Disordered" evidence="6">
    <location>
        <begin position="515"/>
        <end position="583"/>
    </location>
</feature>
<evidence type="ECO:0000313" key="8">
    <source>
        <dbReference type="EMBL" id="ONM35421.1"/>
    </source>
</evidence>
<evidence type="ECO:0000256" key="1">
    <source>
        <dbReference type="ARBA" id="ARBA00004123"/>
    </source>
</evidence>
<dbReference type="AlphaFoldDB" id="A0A1D6N437"/>
<sequence length="694" mass="76589">MQPATDTEVVGGAVKKEPEEIVVEVDGDGDEEAEKVVKRRRRRRKKTTAWDPHKKRACVDCTKRCARIHGQPASPSALASSSSNARPVPAVPSFFKVMLGYFSEDMDIPPPFAKTIWDLAGSNVFLEDAFGLRWRVRLCLRDGVLSFGHGWKNFVLDHAVSCGEFLVFRQIARSVFTVQMFAPSAVERLHLCERNKRQSRKRKPRPQRQRTSSPSIQTVKATKNRVKNSNKKRQRTDDHQNGVRPRGHKSKTAAQVCVDDSDVPDPASEPKCPDTSERLPEAEVTEPQEISEPPAGRHEREAQKVLDGEAEVADDSAMLEETETIYNARLTEHQVPAANETEHGECLANFDASIPLAMMDLNEVSIDDIFLSADTYEFGSDMCNPEPFSVGLNMEGTTTGQNSGFSCLEELDTPQNHLSSMGDGHCSLVPEAGPCTENNKEKADALETGASYFCDSSFHDIDINALPAKEPPSFGEDSPSPRAGAEMHPNECGLSSCSQDRGNSSLLIINKQAAHKESDSFMTTKQDKPQGGQCSMQDGVGRQHPTEITSRNAKPRESPELTRNPLGTGTGSESTHSGTSESGGLLALTENITKFCIAVPAPGQTWLEIPGRLPVIPRTKKHGRKVVMLKDPRMRLWPVLYQCTPRFNGIITGWVDVCRENRIKEGDTCEFELSGNSELSFQLQVRVPNTHPEC</sequence>
<name>A0A1D6N437_MAIZE</name>
<feature type="compositionally biased region" description="Basic and acidic residues" evidence="6">
    <location>
        <begin position="271"/>
        <end position="281"/>
    </location>
</feature>
<feature type="domain" description="TF-B3" evidence="7">
    <location>
        <begin position="592"/>
        <end position="687"/>
    </location>
</feature>
<evidence type="ECO:0000256" key="4">
    <source>
        <dbReference type="ARBA" id="ARBA00023163"/>
    </source>
</evidence>
<dbReference type="InterPro" id="IPR015300">
    <property type="entry name" value="DNA-bd_pseudobarrel_sf"/>
</dbReference>
<dbReference type="EMBL" id="CM007649">
    <property type="protein sequence ID" value="ONM35421.1"/>
    <property type="molecule type" value="Genomic_DNA"/>
</dbReference>
<dbReference type="eggNOG" id="ENOG502RXIH">
    <property type="taxonomic scope" value="Eukaryota"/>
</dbReference>
<proteinExistence type="predicted"/>
<keyword evidence="4" id="KW-0804">Transcription</keyword>
<keyword evidence="3" id="KW-0238">DNA-binding</keyword>
<evidence type="ECO:0000256" key="6">
    <source>
        <dbReference type="SAM" id="MobiDB-lite"/>
    </source>
</evidence>
<keyword evidence="5" id="KW-0539">Nucleus</keyword>
<dbReference type="OrthoDB" id="1666376at2759"/>
<evidence type="ECO:0000256" key="2">
    <source>
        <dbReference type="ARBA" id="ARBA00023015"/>
    </source>
</evidence>
<evidence type="ECO:0000256" key="5">
    <source>
        <dbReference type="ARBA" id="ARBA00023242"/>
    </source>
</evidence>
<dbReference type="Pfam" id="PF02362">
    <property type="entry name" value="B3"/>
    <property type="match status" value="2"/>
</dbReference>
<evidence type="ECO:0000256" key="3">
    <source>
        <dbReference type="ARBA" id="ARBA00023125"/>
    </source>
</evidence>
<feature type="compositionally biased region" description="Basic residues" evidence="6">
    <location>
        <begin position="222"/>
        <end position="234"/>
    </location>
</feature>
<dbReference type="GO" id="GO:0005634">
    <property type="term" value="C:nucleus"/>
    <property type="evidence" value="ECO:0007669"/>
    <property type="project" value="UniProtKB-SubCell"/>
</dbReference>
<dbReference type="SMART" id="SM01019">
    <property type="entry name" value="B3"/>
    <property type="match status" value="2"/>
</dbReference>
<dbReference type="PANTHER" id="PTHR31674:SF61">
    <property type="entry name" value="B3 DOMAIN-CONTAINING PROTEIN OS01G0905400"/>
    <property type="match status" value="1"/>
</dbReference>
<dbReference type="SMR" id="A0A1D6N437"/>